<dbReference type="AlphaFoldDB" id="A0ABD3Q8E0"/>
<proteinExistence type="predicted"/>
<name>A0ABD3Q8E0_9STRA</name>
<comment type="caution">
    <text evidence="1">The sequence shown here is derived from an EMBL/GenBank/DDBJ whole genome shotgun (WGS) entry which is preliminary data.</text>
</comment>
<accession>A0ABD3Q8E0</accession>
<reference evidence="1 2" key="1">
    <citation type="journal article" date="2020" name="G3 (Bethesda)">
        <title>Improved Reference Genome for Cyclotella cryptica CCMP332, a Model for Cell Wall Morphogenesis, Salinity Adaptation, and Lipid Production in Diatoms (Bacillariophyta).</title>
        <authorList>
            <person name="Roberts W.R."/>
            <person name="Downey K.M."/>
            <person name="Ruck E.C."/>
            <person name="Traller J.C."/>
            <person name="Alverson A.J."/>
        </authorList>
    </citation>
    <scope>NUCLEOTIDE SEQUENCE [LARGE SCALE GENOMIC DNA]</scope>
    <source>
        <strain evidence="1 2">CCMP332</strain>
    </source>
</reference>
<protein>
    <submittedName>
        <fullName evidence="1">Uncharacterized protein</fullName>
    </submittedName>
</protein>
<keyword evidence="2" id="KW-1185">Reference proteome</keyword>
<dbReference type="EMBL" id="JABMIG020000067">
    <property type="protein sequence ID" value="KAL3795901.1"/>
    <property type="molecule type" value="Genomic_DNA"/>
</dbReference>
<gene>
    <name evidence="1" type="ORF">HJC23_002172</name>
</gene>
<dbReference type="Proteomes" id="UP001516023">
    <property type="component" value="Unassembled WGS sequence"/>
</dbReference>
<sequence>MFRLTRTLSSAIDKLAENKIAEWLRSGGDEALSSSSLGRRLPNDRHGSAAKTLGVHHDYVHSKILADNNIRPESVERRLQLDKAWEDLKQLIRRDYADSNCKLKEYVASADTARKFGEAIEALDEMARKCNNAIISDSVRFNGRSPVRHCRRFSFAERITEAIIDS</sequence>
<evidence type="ECO:0000313" key="2">
    <source>
        <dbReference type="Proteomes" id="UP001516023"/>
    </source>
</evidence>
<evidence type="ECO:0000313" key="1">
    <source>
        <dbReference type="EMBL" id="KAL3795901.1"/>
    </source>
</evidence>
<organism evidence="1 2">
    <name type="scientific">Cyclotella cryptica</name>
    <dbReference type="NCBI Taxonomy" id="29204"/>
    <lineage>
        <taxon>Eukaryota</taxon>
        <taxon>Sar</taxon>
        <taxon>Stramenopiles</taxon>
        <taxon>Ochrophyta</taxon>
        <taxon>Bacillariophyta</taxon>
        <taxon>Coscinodiscophyceae</taxon>
        <taxon>Thalassiosirophycidae</taxon>
        <taxon>Stephanodiscales</taxon>
        <taxon>Stephanodiscaceae</taxon>
        <taxon>Cyclotella</taxon>
    </lineage>
</organism>